<organism evidence="5 6">
    <name type="scientific">Micromonospora pattaloongensis</name>
    <dbReference type="NCBI Taxonomy" id="405436"/>
    <lineage>
        <taxon>Bacteria</taxon>
        <taxon>Bacillati</taxon>
        <taxon>Actinomycetota</taxon>
        <taxon>Actinomycetes</taxon>
        <taxon>Micromonosporales</taxon>
        <taxon>Micromonosporaceae</taxon>
        <taxon>Micromonospora</taxon>
    </lineage>
</organism>
<dbReference type="SUPFAM" id="SSF49785">
    <property type="entry name" value="Galactose-binding domain-like"/>
    <property type="match status" value="1"/>
</dbReference>
<evidence type="ECO:0000259" key="4">
    <source>
        <dbReference type="SMART" id="SM00939"/>
    </source>
</evidence>
<dbReference type="GO" id="GO:0052689">
    <property type="term" value="F:carboxylic ester hydrolase activity"/>
    <property type="evidence" value="ECO:0007669"/>
    <property type="project" value="UniProtKB-ARBA"/>
</dbReference>
<dbReference type="PANTHER" id="PTHR22946">
    <property type="entry name" value="DIENELACTONE HYDROLASE DOMAIN-CONTAINING PROTEIN-RELATED"/>
    <property type="match status" value="1"/>
</dbReference>
<evidence type="ECO:0000256" key="2">
    <source>
        <dbReference type="ARBA" id="ARBA00022801"/>
    </source>
</evidence>
<name>A0A1H3JF14_9ACTN</name>
<dbReference type="Pfam" id="PF08530">
    <property type="entry name" value="PepX_C"/>
    <property type="match status" value="1"/>
</dbReference>
<proteinExistence type="inferred from homology"/>
<gene>
    <name evidence="5" type="ORF">SAMN05444365_10290</name>
</gene>
<dbReference type="InterPro" id="IPR050261">
    <property type="entry name" value="FrsA_esterase"/>
</dbReference>
<dbReference type="GO" id="GO:0008239">
    <property type="term" value="F:dipeptidyl-peptidase activity"/>
    <property type="evidence" value="ECO:0007669"/>
    <property type="project" value="InterPro"/>
</dbReference>
<feature type="signal peptide" evidence="3">
    <location>
        <begin position="1"/>
        <end position="21"/>
    </location>
</feature>
<feature type="chain" id="PRO_5039209636" evidence="3">
    <location>
        <begin position="22"/>
        <end position="527"/>
    </location>
</feature>
<sequence>MALRRKLLVSALLTLAMTAGATPSADAATAAAAPTTAWRFLDLTTHDGVRLKANLITPTTPGPHPALVFVSSWGLNDAQYLVQAKRFAQAGYVVLSYTTRGFWSSGGHVETAGPADIADVSAAIDWLDANTDADPTRIGVGGVSYGAGISLIAAARDRRIRAVAAMSAWSDLVESLYGGQTRRPQAVWLLRTAAQLLGRPSEEFNRLAEDYFANRNVPGLITWAELRSARTYLAGLRANAPAVLIAHTYGDSIFPPNQMVDLFTALTGPKRLEMTAGDHAIPELTGLAGLPNHVWTSTRRWFDEHLAGVDTGIAREPVVLRVRNSAAVEPYRDWADVTGATQRYHLGGTPGWNPTGALTNTPSGGWTESFRATGDTVADGGVVMLSNGLEALTGIPPLAWLPAVDRRRGAVWSTGALPRGAAVRGVPRLRLAVTPAAPTGTLVSYLYDVDALGTGRLVTHAPISWTEARPGTPLTLDVALPATAWDVPAGHRLALVVDTEDPLYLDVNPHGATISVGAGSWIDVPLR</sequence>
<evidence type="ECO:0000256" key="1">
    <source>
        <dbReference type="ARBA" id="ARBA00008645"/>
    </source>
</evidence>
<dbReference type="InterPro" id="IPR029058">
    <property type="entry name" value="AB_hydrolase_fold"/>
</dbReference>
<evidence type="ECO:0000313" key="6">
    <source>
        <dbReference type="Proteomes" id="UP000242415"/>
    </source>
</evidence>
<dbReference type="AlphaFoldDB" id="A0A1H3JF14"/>
<dbReference type="Pfam" id="PF02129">
    <property type="entry name" value="Peptidase_S15"/>
    <property type="match status" value="1"/>
</dbReference>
<accession>A0A1H3JF14</accession>
<feature type="domain" description="Xaa-Pro dipeptidyl-peptidase C-terminal" evidence="4">
    <location>
        <begin position="299"/>
        <end position="522"/>
    </location>
</feature>
<keyword evidence="2" id="KW-0378">Hydrolase</keyword>
<dbReference type="InterPro" id="IPR013736">
    <property type="entry name" value="Xaa-Pro_dipept_C"/>
</dbReference>
<dbReference type="EMBL" id="FNPH01000002">
    <property type="protein sequence ID" value="SDY38573.1"/>
    <property type="molecule type" value="Genomic_DNA"/>
</dbReference>
<dbReference type="InterPro" id="IPR000383">
    <property type="entry name" value="Xaa-Pro-like_dom"/>
</dbReference>
<dbReference type="STRING" id="405436.SAMN05444365_10290"/>
<dbReference type="Gene3D" id="2.60.120.260">
    <property type="entry name" value="Galactose-binding domain-like"/>
    <property type="match status" value="1"/>
</dbReference>
<comment type="similarity">
    <text evidence="1">Belongs to the AB hydrolase superfamily.</text>
</comment>
<keyword evidence="6" id="KW-1185">Reference proteome</keyword>
<evidence type="ECO:0000256" key="3">
    <source>
        <dbReference type="SAM" id="SignalP"/>
    </source>
</evidence>
<dbReference type="SMART" id="SM00939">
    <property type="entry name" value="PepX_C"/>
    <property type="match status" value="1"/>
</dbReference>
<dbReference type="Proteomes" id="UP000242415">
    <property type="component" value="Unassembled WGS sequence"/>
</dbReference>
<dbReference type="Gene3D" id="3.40.50.1820">
    <property type="entry name" value="alpha/beta hydrolase"/>
    <property type="match status" value="1"/>
</dbReference>
<reference evidence="6" key="1">
    <citation type="submission" date="2016-10" db="EMBL/GenBank/DDBJ databases">
        <authorList>
            <person name="Varghese N."/>
            <person name="Submissions S."/>
        </authorList>
    </citation>
    <scope>NUCLEOTIDE SEQUENCE [LARGE SCALE GENOMIC DNA]</scope>
    <source>
        <strain evidence="6">DSM 45245</strain>
    </source>
</reference>
<keyword evidence="3" id="KW-0732">Signal</keyword>
<dbReference type="RefSeq" id="WP_091552867.1">
    <property type="nucleotide sequence ID" value="NZ_FNPH01000002.1"/>
</dbReference>
<dbReference type="InterPro" id="IPR008979">
    <property type="entry name" value="Galactose-bd-like_sf"/>
</dbReference>
<dbReference type="SUPFAM" id="SSF53474">
    <property type="entry name" value="alpha/beta-Hydrolases"/>
    <property type="match status" value="1"/>
</dbReference>
<protein>
    <submittedName>
        <fullName evidence="5">X-Pro dipeptidyl-peptidase C-terminal non-catalytic domain-containing protein</fullName>
    </submittedName>
</protein>
<evidence type="ECO:0000313" key="5">
    <source>
        <dbReference type="EMBL" id="SDY38573.1"/>
    </source>
</evidence>
<dbReference type="OrthoDB" id="3276960at2"/>
<dbReference type="PANTHER" id="PTHR22946:SF9">
    <property type="entry name" value="POLYKETIDE TRANSFERASE AF380"/>
    <property type="match status" value="1"/>
</dbReference>